<accession>A0ABX7KAC7</accession>
<dbReference type="InterPro" id="IPR036942">
    <property type="entry name" value="Beta-barrel_TonB_sf"/>
</dbReference>
<dbReference type="RefSeq" id="WP_205443877.1">
    <property type="nucleotide sequence ID" value="NZ_CP061510.1"/>
</dbReference>
<evidence type="ECO:0000256" key="5">
    <source>
        <dbReference type="ARBA" id="ARBA00023077"/>
    </source>
</evidence>
<dbReference type="PANTHER" id="PTHR40980:SF3">
    <property type="entry name" value="TONB-DEPENDENT RECEPTOR-LIKE BETA-BARREL DOMAIN-CONTAINING PROTEIN"/>
    <property type="match status" value="1"/>
</dbReference>
<dbReference type="Gene3D" id="2.170.130.10">
    <property type="entry name" value="TonB-dependent receptor, plug domain"/>
    <property type="match status" value="1"/>
</dbReference>
<feature type="signal peptide" evidence="11">
    <location>
        <begin position="1"/>
        <end position="29"/>
    </location>
</feature>
<dbReference type="InterPro" id="IPR037066">
    <property type="entry name" value="Plug_dom_sf"/>
</dbReference>
<dbReference type="CDD" id="cd01347">
    <property type="entry name" value="ligand_gated_channel"/>
    <property type="match status" value="1"/>
</dbReference>
<keyword evidence="7 8" id="KW-0998">Cell outer membrane</keyword>
<evidence type="ECO:0000256" key="4">
    <source>
        <dbReference type="ARBA" id="ARBA00022692"/>
    </source>
</evidence>
<keyword evidence="2 8" id="KW-0813">Transport</keyword>
<dbReference type="Pfam" id="PF00593">
    <property type="entry name" value="TonB_dep_Rec_b-barrel"/>
    <property type="match status" value="1"/>
</dbReference>
<dbReference type="InterPro" id="IPR012910">
    <property type="entry name" value="Plug_dom"/>
</dbReference>
<dbReference type="EMBL" id="CP061510">
    <property type="protein sequence ID" value="QSB45201.1"/>
    <property type="molecule type" value="Genomic_DNA"/>
</dbReference>
<keyword evidence="3 8" id="KW-1134">Transmembrane beta strand</keyword>
<dbReference type="SUPFAM" id="SSF56935">
    <property type="entry name" value="Porins"/>
    <property type="match status" value="1"/>
</dbReference>
<keyword evidence="4 8" id="KW-0812">Transmembrane</keyword>
<feature type="region of interest" description="Disordered" evidence="10">
    <location>
        <begin position="707"/>
        <end position="730"/>
    </location>
</feature>
<evidence type="ECO:0000256" key="3">
    <source>
        <dbReference type="ARBA" id="ARBA00022452"/>
    </source>
</evidence>
<evidence type="ECO:0000256" key="10">
    <source>
        <dbReference type="SAM" id="MobiDB-lite"/>
    </source>
</evidence>
<evidence type="ECO:0000256" key="8">
    <source>
        <dbReference type="PROSITE-ProRule" id="PRU01360"/>
    </source>
</evidence>
<evidence type="ECO:0000259" key="13">
    <source>
        <dbReference type="Pfam" id="PF07715"/>
    </source>
</evidence>
<evidence type="ECO:0000259" key="12">
    <source>
        <dbReference type="Pfam" id="PF00593"/>
    </source>
</evidence>
<organism evidence="14 15">
    <name type="scientific">Tsuneonella flava</name>
    <dbReference type="NCBI Taxonomy" id="2055955"/>
    <lineage>
        <taxon>Bacteria</taxon>
        <taxon>Pseudomonadati</taxon>
        <taxon>Pseudomonadota</taxon>
        <taxon>Alphaproteobacteria</taxon>
        <taxon>Sphingomonadales</taxon>
        <taxon>Erythrobacteraceae</taxon>
        <taxon>Tsuneonella</taxon>
    </lineage>
</organism>
<feature type="chain" id="PRO_5046405257" evidence="11">
    <location>
        <begin position="30"/>
        <end position="946"/>
    </location>
</feature>
<evidence type="ECO:0000313" key="14">
    <source>
        <dbReference type="EMBL" id="QSB45201.1"/>
    </source>
</evidence>
<evidence type="ECO:0000256" key="11">
    <source>
        <dbReference type="SAM" id="SignalP"/>
    </source>
</evidence>
<dbReference type="InterPro" id="IPR000531">
    <property type="entry name" value="Beta-barrel_TonB"/>
</dbReference>
<keyword evidence="15" id="KW-1185">Reference proteome</keyword>
<proteinExistence type="inferred from homology"/>
<evidence type="ECO:0000256" key="7">
    <source>
        <dbReference type="ARBA" id="ARBA00023237"/>
    </source>
</evidence>
<comment type="subcellular location">
    <subcellularLocation>
        <location evidence="1 8">Cell outer membrane</location>
        <topology evidence="1 8">Multi-pass membrane protein</topology>
    </subcellularLocation>
</comment>
<keyword evidence="14" id="KW-0675">Receptor</keyword>
<dbReference type="NCBIfam" id="TIGR01782">
    <property type="entry name" value="TonB-Xanth-Caul"/>
    <property type="match status" value="1"/>
</dbReference>
<name>A0ABX7KAC7_9SPHN</name>
<dbReference type="InterPro" id="IPR039426">
    <property type="entry name" value="TonB-dep_rcpt-like"/>
</dbReference>
<sequence length="946" mass="103962">MAFKTIIYRSTLLSAASTAAMLVASPAAAQDAAAESQLPQDQNEAVSDNAIIVTGIRASQQASIDIKRNSVAVVDSIVAEDLGKLPDQNVAESLQRIAGVTIERNRGEGRFVTVRGFGPKFNAVTVNGRTLATDNNGREFSFDVLPSEIISGADVYKSPQANLNGSSIGATVDVKTLHPLDQRENSMVAASANAMWSEMRDSLNPEFSGVASWKNDAGSFGVALSGVYSEQKTRDDEFTIGAGHVKRGSVQPQVAADANNNIPGRAKDYWFGRTGAGVTEFSGVDMPSNLSPFFFERDLKRWAVNGSVQMRPDDTFTVTIDGLHSKARFIEQQTGLAYDFSGGTLVEHVVDGGSIVDNFDLGNGTTANGVQVGGETLYQRIEGGFVDQIIQRDDRSVTTDQFGVNVDWKPTDTFQMRFDGSYSKAERRGKENNDFTTIRRKNVDLYFDRRSGSPIYDYGFSSPNYSNAATNPQGITAHYYIWGGGADIDDEILEYRVDAEWNPGRGPLTFSGGMFKNNRTKTITGAEMPFGQQCAYCGSDRTLPESFFSPTDRDFFSGYDGDIIHDWLYYDPRALILQINQYAQEDGRTFDPAVFSPSASSEVDEDVWGGYLMADWGTQLGGMDLTVNAGLRYENTKYTSSGASRTVLSAMPNGQGQNIIVLSDVIPVSFRGEYEDWLPSLNVKLGVTSDFILRMAASKVMTRPTLSDLSPRQSIQTNPGNETIRRGNPDLQPFRAKQVELGAEWYFANNSLLSGAVFYKKIDSFVTLVTTPQVVDQVTFQVTVPDNGEGATVKGFEIGYRQSFANWLPAPFDGFGVQTSFNYTDSDAEYTNAVANVDFGLEGLSEYSYSLVGYYEKNGLQARLAYTYRDNFLQVASGRNGEPEYFDAYGQLDASVSYDLTDNFTVYADVINLNNAKEFLYSVSADRTKEYRQTGRRVSAGVRLRF</sequence>
<dbReference type="Proteomes" id="UP000663637">
    <property type="component" value="Chromosome"/>
</dbReference>
<dbReference type="Gene3D" id="2.40.170.20">
    <property type="entry name" value="TonB-dependent receptor, beta-barrel domain"/>
    <property type="match status" value="1"/>
</dbReference>
<keyword evidence="5 9" id="KW-0798">TonB box</keyword>
<evidence type="ECO:0000256" key="1">
    <source>
        <dbReference type="ARBA" id="ARBA00004571"/>
    </source>
</evidence>
<dbReference type="PANTHER" id="PTHR40980">
    <property type="entry name" value="PLUG DOMAIN-CONTAINING PROTEIN"/>
    <property type="match status" value="1"/>
</dbReference>
<evidence type="ECO:0000256" key="2">
    <source>
        <dbReference type="ARBA" id="ARBA00022448"/>
    </source>
</evidence>
<comment type="similarity">
    <text evidence="8 9">Belongs to the TonB-dependent receptor family.</text>
</comment>
<evidence type="ECO:0000256" key="6">
    <source>
        <dbReference type="ARBA" id="ARBA00023136"/>
    </source>
</evidence>
<feature type="domain" description="TonB-dependent receptor-like beta-barrel" evidence="12">
    <location>
        <begin position="444"/>
        <end position="913"/>
    </location>
</feature>
<reference evidence="14 15" key="1">
    <citation type="submission" date="2020-09" db="EMBL/GenBank/DDBJ databases">
        <title>Complete genome sequence of altererythrobacter flavus SS-21NJ, isolated from Dongying oil sludge in Shandong province.</title>
        <authorList>
            <person name="Sun S."/>
            <person name="Zhang Z."/>
        </authorList>
    </citation>
    <scope>NUCLEOTIDE SEQUENCE [LARGE SCALE GENOMIC DNA]</scope>
    <source>
        <strain evidence="14 15">SS-21NJ</strain>
    </source>
</reference>
<protein>
    <submittedName>
        <fullName evidence="14">TonB-dependent receptor</fullName>
    </submittedName>
</protein>
<keyword evidence="6 8" id="KW-0472">Membrane</keyword>
<dbReference type="PROSITE" id="PS52016">
    <property type="entry name" value="TONB_DEPENDENT_REC_3"/>
    <property type="match status" value="1"/>
</dbReference>
<evidence type="ECO:0000313" key="15">
    <source>
        <dbReference type="Proteomes" id="UP000663637"/>
    </source>
</evidence>
<evidence type="ECO:0000256" key="9">
    <source>
        <dbReference type="RuleBase" id="RU003357"/>
    </source>
</evidence>
<gene>
    <name evidence="14" type="ORF">IDJ81_03400</name>
</gene>
<keyword evidence="11" id="KW-0732">Signal</keyword>
<dbReference type="Pfam" id="PF07715">
    <property type="entry name" value="Plug"/>
    <property type="match status" value="1"/>
</dbReference>
<feature type="domain" description="TonB-dependent receptor plug" evidence="13">
    <location>
        <begin position="68"/>
        <end position="167"/>
    </location>
</feature>
<dbReference type="InterPro" id="IPR010104">
    <property type="entry name" value="TonB_rcpt_bac"/>
</dbReference>
<feature type="compositionally biased region" description="Polar residues" evidence="10">
    <location>
        <begin position="707"/>
        <end position="721"/>
    </location>
</feature>